<proteinExistence type="predicted"/>
<protein>
    <submittedName>
        <fullName evidence="1">Uncharacterized protein</fullName>
    </submittedName>
</protein>
<dbReference type="Proteomes" id="UP000177407">
    <property type="component" value="Unassembled WGS sequence"/>
</dbReference>
<evidence type="ECO:0000313" key="2">
    <source>
        <dbReference type="Proteomes" id="UP000177407"/>
    </source>
</evidence>
<evidence type="ECO:0000313" key="1">
    <source>
        <dbReference type="EMBL" id="OGF21612.1"/>
    </source>
</evidence>
<dbReference type="EMBL" id="MFGA01000002">
    <property type="protein sequence ID" value="OGF21612.1"/>
    <property type="molecule type" value="Genomic_DNA"/>
</dbReference>
<sequence length="77" mass="8760">MKLGEINLDTTRLKLREFELCDPRSLAGYISEAMQEANKILDTSVKNVQVNPEQIANMTPVEFISYVEELKSSLIKD</sequence>
<comment type="caution">
    <text evidence="1">The sequence shown here is derived from an EMBL/GenBank/DDBJ whole genome shotgun (WGS) entry which is preliminary data.</text>
</comment>
<name>A0A1F5S4X7_9BACT</name>
<organism evidence="1 2">
    <name type="scientific">Candidatus Falkowbacteria bacterium RIFOXYA2_FULL_38_12</name>
    <dbReference type="NCBI Taxonomy" id="1797993"/>
    <lineage>
        <taxon>Bacteria</taxon>
        <taxon>Candidatus Falkowiibacteriota</taxon>
    </lineage>
</organism>
<reference evidence="1 2" key="1">
    <citation type="journal article" date="2016" name="Nat. Commun.">
        <title>Thousands of microbial genomes shed light on interconnected biogeochemical processes in an aquifer system.</title>
        <authorList>
            <person name="Anantharaman K."/>
            <person name="Brown C.T."/>
            <person name="Hug L.A."/>
            <person name="Sharon I."/>
            <person name="Castelle C.J."/>
            <person name="Probst A.J."/>
            <person name="Thomas B.C."/>
            <person name="Singh A."/>
            <person name="Wilkins M.J."/>
            <person name="Karaoz U."/>
            <person name="Brodie E.L."/>
            <person name="Williams K.H."/>
            <person name="Hubbard S.S."/>
            <person name="Banfield J.F."/>
        </authorList>
    </citation>
    <scope>NUCLEOTIDE SEQUENCE [LARGE SCALE GENOMIC DNA]</scope>
</reference>
<dbReference type="AlphaFoldDB" id="A0A1F5S4X7"/>
<gene>
    <name evidence="1" type="ORF">A2257_02305</name>
</gene>
<accession>A0A1F5S4X7</accession>